<organism evidence="2 3">
    <name type="scientific">Gymnopus androsaceus JB14</name>
    <dbReference type="NCBI Taxonomy" id="1447944"/>
    <lineage>
        <taxon>Eukaryota</taxon>
        <taxon>Fungi</taxon>
        <taxon>Dikarya</taxon>
        <taxon>Basidiomycota</taxon>
        <taxon>Agaricomycotina</taxon>
        <taxon>Agaricomycetes</taxon>
        <taxon>Agaricomycetidae</taxon>
        <taxon>Agaricales</taxon>
        <taxon>Marasmiineae</taxon>
        <taxon>Omphalotaceae</taxon>
        <taxon>Gymnopus</taxon>
    </lineage>
</organism>
<evidence type="ECO:0000313" key="2">
    <source>
        <dbReference type="EMBL" id="KAE9384085.1"/>
    </source>
</evidence>
<dbReference type="AlphaFoldDB" id="A0A6A4GFG9"/>
<feature type="compositionally biased region" description="Pro residues" evidence="1">
    <location>
        <begin position="229"/>
        <end position="242"/>
    </location>
</feature>
<protein>
    <submittedName>
        <fullName evidence="2">Uncharacterized protein</fullName>
    </submittedName>
</protein>
<reference evidence="2" key="1">
    <citation type="journal article" date="2019" name="Environ. Microbiol.">
        <title>Fungal ecological strategies reflected in gene transcription - a case study of two litter decomposers.</title>
        <authorList>
            <person name="Barbi F."/>
            <person name="Kohler A."/>
            <person name="Barry K."/>
            <person name="Baskaran P."/>
            <person name="Daum C."/>
            <person name="Fauchery L."/>
            <person name="Ihrmark K."/>
            <person name="Kuo A."/>
            <person name="LaButti K."/>
            <person name="Lipzen A."/>
            <person name="Morin E."/>
            <person name="Grigoriev I.V."/>
            <person name="Henrissat B."/>
            <person name="Lindahl B."/>
            <person name="Martin F."/>
        </authorList>
    </citation>
    <scope>NUCLEOTIDE SEQUENCE</scope>
    <source>
        <strain evidence="2">JB14</strain>
    </source>
</reference>
<proteinExistence type="predicted"/>
<gene>
    <name evidence="2" type="ORF">BT96DRAFT_1008444</name>
</gene>
<sequence>MASCPPRHPKSFPHDKLTFFPTPHRMEVLDTLYNVACAARDDTSDWHPNCQDWSDNVHAEAVALRHMLQAVFSFLDGDIRSVQELMEIIDTDRCNWSIWAYANHVHRNAVSPTSPLPEEEYPPPGLPPLHTWTILHPYLHSSYPNNPESVPPLETDFATFLQNRAGTGIANNTSTPLQTPITPNRAGTSISQDASTPLHSADRAGTTGTASVDARTGSTPLRTSISLKPPSPLRQPLGPQPIPRWNIRTLNPNLSSAKHDTTYRAVHRRRRRNRRPHRNQSSTSSTLNPLKSDSSSPSSNTLNQSPASTSPKPLKSGSLFMPFVNAKQLHSIAATVQHALGYSSRKSLVIIIPGT</sequence>
<accession>A0A6A4GFG9</accession>
<feature type="compositionally biased region" description="Low complexity" evidence="1">
    <location>
        <begin position="287"/>
        <end position="306"/>
    </location>
</feature>
<keyword evidence="3" id="KW-1185">Reference proteome</keyword>
<name>A0A6A4GFG9_9AGAR</name>
<feature type="compositionally biased region" description="Polar residues" evidence="1">
    <location>
        <begin position="167"/>
        <end position="198"/>
    </location>
</feature>
<feature type="compositionally biased region" description="Basic residues" evidence="1">
    <location>
        <begin position="265"/>
        <end position="278"/>
    </location>
</feature>
<evidence type="ECO:0000313" key="3">
    <source>
        <dbReference type="Proteomes" id="UP000799118"/>
    </source>
</evidence>
<dbReference type="Proteomes" id="UP000799118">
    <property type="component" value="Unassembled WGS sequence"/>
</dbReference>
<dbReference type="EMBL" id="ML770227">
    <property type="protein sequence ID" value="KAE9384085.1"/>
    <property type="molecule type" value="Genomic_DNA"/>
</dbReference>
<evidence type="ECO:0000256" key="1">
    <source>
        <dbReference type="SAM" id="MobiDB-lite"/>
    </source>
</evidence>
<feature type="compositionally biased region" description="Polar residues" evidence="1">
    <location>
        <begin position="206"/>
        <end position="226"/>
    </location>
</feature>
<feature type="region of interest" description="Disordered" evidence="1">
    <location>
        <begin position="167"/>
        <end position="314"/>
    </location>
</feature>